<keyword evidence="7 9" id="KW-0539">Nucleus</keyword>
<dbReference type="PRINTS" id="PR00623">
    <property type="entry name" value="HISTONEH4"/>
</dbReference>
<evidence type="ECO:0000256" key="6">
    <source>
        <dbReference type="ARBA" id="ARBA00023125"/>
    </source>
</evidence>
<keyword evidence="6 9" id="KW-0238">DNA-binding</keyword>
<dbReference type="GO" id="GO:0030527">
    <property type="term" value="F:structural constituent of chromatin"/>
    <property type="evidence" value="ECO:0007669"/>
    <property type="project" value="InterPro"/>
</dbReference>
<evidence type="ECO:0000259" key="10">
    <source>
        <dbReference type="Pfam" id="PF15511"/>
    </source>
</evidence>
<dbReference type="Pfam" id="PF15511">
    <property type="entry name" value="CENP-T_C"/>
    <property type="match status" value="1"/>
</dbReference>
<comment type="subunit">
    <text evidence="9">The nucleosome is a histone octamer containing two molecules each of H2A, H2B, H3 and H4 assembled in one H3-H4 heterotetramer and two H2A-H2B heterodimers. The octamer wraps approximately 147 bp of DNA.</text>
</comment>
<dbReference type="GO" id="GO:0000786">
    <property type="term" value="C:nucleosome"/>
    <property type="evidence" value="ECO:0007669"/>
    <property type="project" value="UniProtKB-KW"/>
</dbReference>
<keyword evidence="5 9" id="KW-0158">Chromosome</keyword>
<dbReference type="AlphaFoldDB" id="A0AA38LLV0"/>
<dbReference type="GO" id="GO:0005634">
    <property type="term" value="C:nucleus"/>
    <property type="evidence" value="ECO:0007669"/>
    <property type="project" value="UniProtKB-SubCell"/>
</dbReference>
<comment type="caution">
    <text evidence="11">The sequence shown here is derived from an EMBL/GenBank/DDBJ whole genome shotgun (WGS) entry which is preliminary data.</text>
</comment>
<evidence type="ECO:0000313" key="11">
    <source>
        <dbReference type="EMBL" id="KAH9328536.1"/>
    </source>
</evidence>
<dbReference type="FunFam" id="1.10.20.10:FF:000002">
    <property type="entry name" value="Histone H4"/>
    <property type="match status" value="1"/>
</dbReference>
<dbReference type="PANTHER" id="PTHR10484">
    <property type="entry name" value="HISTONE H4"/>
    <property type="match status" value="1"/>
</dbReference>
<dbReference type="CDD" id="cd22912">
    <property type="entry name" value="HFD_H4"/>
    <property type="match status" value="1"/>
</dbReference>
<organism evidence="11 12">
    <name type="scientific">Taxus chinensis</name>
    <name type="common">Chinese yew</name>
    <name type="synonym">Taxus wallichiana var. chinensis</name>
    <dbReference type="NCBI Taxonomy" id="29808"/>
    <lineage>
        <taxon>Eukaryota</taxon>
        <taxon>Viridiplantae</taxon>
        <taxon>Streptophyta</taxon>
        <taxon>Embryophyta</taxon>
        <taxon>Tracheophyta</taxon>
        <taxon>Spermatophyta</taxon>
        <taxon>Pinopsida</taxon>
        <taxon>Pinidae</taxon>
        <taxon>Conifers II</taxon>
        <taxon>Cupressales</taxon>
        <taxon>Taxaceae</taxon>
        <taxon>Taxus</taxon>
    </lineage>
</organism>
<comment type="similarity">
    <text evidence="4 9">Belongs to the histone H4 family.</text>
</comment>
<dbReference type="SMART" id="SM00417">
    <property type="entry name" value="H4"/>
    <property type="match status" value="1"/>
</dbReference>
<dbReference type="GO" id="GO:0003677">
    <property type="term" value="F:DNA binding"/>
    <property type="evidence" value="ECO:0007669"/>
    <property type="project" value="UniProtKB-KW"/>
</dbReference>
<proteinExistence type="inferred from homology"/>
<gene>
    <name evidence="11" type="ORF">KI387_000644</name>
</gene>
<evidence type="ECO:0000256" key="3">
    <source>
        <dbReference type="ARBA" id="ARBA00004286"/>
    </source>
</evidence>
<evidence type="ECO:0000256" key="1">
    <source>
        <dbReference type="ARBA" id="ARBA00002001"/>
    </source>
</evidence>
<evidence type="ECO:0000313" key="12">
    <source>
        <dbReference type="Proteomes" id="UP000824469"/>
    </source>
</evidence>
<accession>A0AA38LLV0</accession>
<evidence type="ECO:0000256" key="2">
    <source>
        <dbReference type="ARBA" id="ARBA00004123"/>
    </source>
</evidence>
<evidence type="ECO:0000256" key="8">
    <source>
        <dbReference type="ARBA" id="ARBA00023269"/>
    </source>
</evidence>
<feature type="domain" description="CENP-T/Histone H4 histone fold" evidence="10">
    <location>
        <begin position="535"/>
        <end position="586"/>
    </location>
</feature>
<evidence type="ECO:0000256" key="5">
    <source>
        <dbReference type="ARBA" id="ARBA00022454"/>
    </source>
</evidence>
<keyword evidence="12" id="KW-1185">Reference proteome</keyword>
<dbReference type="PROSITE" id="PS00047">
    <property type="entry name" value="HISTONE_H4"/>
    <property type="match status" value="1"/>
</dbReference>
<dbReference type="InterPro" id="IPR009072">
    <property type="entry name" value="Histone-fold"/>
</dbReference>
<dbReference type="Gene3D" id="1.10.20.10">
    <property type="entry name" value="Histone, subunit A"/>
    <property type="match status" value="1"/>
</dbReference>
<dbReference type="GO" id="GO:0046982">
    <property type="term" value="F:protein heterodimerization activity"/>
    <property type="evidence" value="ECO:0007669"/>
    <property type="project" value="InterPro"/>
</dbReference>
<sequence length="593" mass="67590">MTGCFYMTSYLTYAMARRKLFSGLETIGVMIPSNNVFHYYLQLSFKNSSHHFRRVNDAFTFRVIRNLNQNTDEIFSKEAMDVISQWGTWFIQFSSFSYIRVSGFVVHEEISQNLPNSQEVDIEVISPEIKVVERILVESNDVENNENVASGSRLLYAEDERPLISLWDFPLQVEIAPSTHITNNELSHARTRVRSGTGSPNIIDSEPTVHKEISQNLPDDQEVDIEVISPKIEVVERILIESHDVKNNENVALGSRLLYVEVVNDTPFWVDYKIKKRKRVVKAIDIDFDALFKLSNDVIPKKPKLKAEKNQLVEYVQHLINPISSTFPIPDAVAAPDEETLNLSKEINTLGHVTKTWLSEILVLGQETIKTTVKLHEDIIAYLDPIISFKETFVSNISNLDEILPSLQEMTSMESSTLAIEGILEFECRGTHFLWCLHLKSRKTLLEDSMIHYESVCNEAFTSLALIQEFIAEIPCDLLNKQNQRRLFEKMSGRGKGGKGLGKGGAKRHRKVLRDNIQGITKPAIRRLARRGGVKRISGLIYEETRGVLKIFLENVIRDAVTYTEHARRKTVTAMDVVYALKRQGRTLYGFGG</sequence>
<dbReference type="SUPFAM" id="SSF47113">
    <property type="entry name" value="Histone-fold"/>
    <property type="match status" value="1"/>
</dbReference>
<keyword evidence="8 9" id="KW-0544">Nucleosome core</keyword>
<evidence type="ECO:0000256" key="7">
    <source>
        <dbReference type="ARBA" id="ARBA00023242"/>
    </source>
</evidence>
<protein>
    <recommendedName>
        <fullName evidence="9">Histone H4</fullName>
    </recommendedName>
</protein>
<evidence type="ECO:0000256" key="4">
    <source>
        <dbReference type="ARBA" id="ARBA00006564"/>
    </source>
</evidence>
<comment type="function">
    <text evidence="1 9">Core component of nucleosome. Nucleosomes wrap and compact DNA into chromatin, limiting DNA accessibility to the cellular machineries which require DNA as a template. Histones thereby play a central role in transcription regulation, DNA repair, DNA replication and chromosomal stability. DNA accessibility is regulated via a complex set of post-translational modifications of histones, also called histone code, and nucleosome remodeling.</text>
</comment>
<dbReference type="Proteomes" id="UP000824469">
    <property type="component" value="Unassembled WGS sequence"/>
</dbReference>
<evidence type="ECO:0000256" key="9">
    <source>
        <dbReference type="RuleBase" id="RU000528"/>
    </source>
</evidence>
<name>A0AA38LLV0_TAXCH</name>
<comment type="subcellular location">
    <subcellularLocation>
        <location evidence="3">Chromosome</location>
    </subcellularLocation>
    <subcellularLocation>
        <location evidence="2">Nucleus</location>
    </subcellularLocation>
</comment>
<dbReference type="InterPro" id="IPR035425">
    <property type="entry name" value="CENP-T/H4_C"/>
</dbReference>
<dbReference type="EMBL" id="JAHRHJ020000001">
    <property type="protein sequence ID" value="KAH9328536.1"/>
    <property type="molecule type" value="Genomic_DNA"/>
</dbReference>
<dbReference type="InterPro" id="IPR001951">
    <property type="entry name" value="Histone_H4"/>
</dbReference>
<reference evidence="11 12" key="1">
    <citation type="journal article" date="2021" name="Nat. Plants">
        <title>The Taxus genome provides insights into paclitaxel biosynthesis.</title>
        <authorList>
            <person name="Xiong X."/>
            <person name="Gou J."/>
            <person name="Liao Q."/>
            <person name="Li Y."/>
            <person name="Zhou Q."/>
            <person name="Bi G."/>
            <person name="Li C."/>
            <person name="Du R."/>
            <person name="Wang X."/>
            <person name="Sun T."/>
            <person name="Guo L."/>
            <person name="Liang H."/>
            <person name="Lu P."/>
            <person name="Wu Y."/>
            <person name="Zhang Z."/>
            <person name="Ro D.K."/>
            <person name="Shang Y."/>
            <person name="Huang S."/>
            <person name="Yan J."/>
        </authorList>
    </citation>
    <scope>NUCLEOTIDE SEQUENCE [LARGE SCALE GENOMIC DNA]</scope>
    <source>
        <strain evidence="11">Ta-2019</strain>
    </source>
</reference>
<dbReference type="InterPro" id="IPR019809">
    <property type="entry name" value="Histone_H4_CS"/>
</dbReference>